<name>A0A923E7I0_CLOTT</name>
<dbReference type="CDD" id="cd02142">
    <property type="entry name" value="McbC_SagB-like_oxidoreductase"/>
    <property type="match status" value="1"/>
</dbReference>
<comment type="caution">
    <text evidence="2">The sequence shown here is derived from an EMBL/GenBank/DDBJ whole genome shotgun (WGS) entry which is preliminary data.</text>
</comment>
<accession>A0A923E7I0</accession>
<protein>
    <submittedName>
        <fullName evidence="2">SagB/ThcOx family dehydrogenase</fullName>
    </submittedName>
</protein>
<dbReference type="RefSeq" id="WP_035151158.1">
    <property type="nucleotide sequence ID" value="NZ_JAAZWO010000009.1"/>
</dbReference>
<feature type="domain" description="Nitroreductase" evidence="1">
    <location>
        <begin position="66"/>
        <end position="249"/>
    </location>
</feature>
<dbReference type="Pfam" id="PF00881">
    <property type="entry name" value="Nitroreductase"/>
    <property type="match status" value="1"/>
</dbReference>
<gene>
    <name evidence="2" type="ORF">HGG79_09290</name>
</gene>
<sequence length="250" mass="28355">MVDPKNLRDILKSTAFNDIGDEIETDQEKNLPQPPVQKACDSNSKLINLIPINKINCGNMSLLNTLKKRKSRRIFSEKPLTLEELSLLLWSAQGVKKIVKNGYATLRTVPSAGARHPFETYIAVFNVIDLNNGIYRYLPLEHKLIFLESPNNLKEKLIEASYDQKFVSNCAVTFIWTTIPYRTEWRYSIASSKLILMDAGHMCENLYLACESIDAGTCAMASYDQDKMDKLLHVDGKEEFSVYLAPVGKQ</sequence>
<dbReference type="Gene3D" id="3.40.109.10">
    <property type="entry name" value="NADH Oxidase"/>
    <property type="match status" value="1"/>
</dbReference>
<dbReference type="InterPro" id="IPR020051">
    <property type="entry name" value="SagB-type_dehydrogenase"/>
</dbReference>
<reference evidence="2 3" key="1">
    <citation type="submission" date="2020-04" db="EMBL/GenBank/DDBJ databases">
        <title>Genomic insights into acetone-butanol-ethanol (ABE) fermentation by sequencing solventogenic clostridia strains.</title>
        <authorList>
            <person name="Brown S."/>
        </authorList>
    </citation>
    <scope>NUCLEOTIDE SEQUENCE [LARGE SCALE GENOMIC DNA]</scope>
    <source>
        <strain evidence="2 3">DJ011</strain>
    </source>
</reference>
<evidence type="ECO:0000313" key="3">
    <source>
        <dbReference type="Proteomes" id="UP000563151"/>
    </source>
</evidence>
<dbReference type="GO" id="GO:0016491">
    <property type="term" value="F:oxidoreductase activity"/>
    <property type="evidence" value="ECO:0007669"/>
    <property type="project" value="InterPro"/>
</dbReference>
<dbReference type="NCBIfam" id="TIGR03605">
    <property type="entry name" value="antibiot_sagB"/>
    <property type="match status" value="1"/>
</dbReference>
<evidence type="ECO:0000259" key="1">
    <source>
        <dbReference type="Pfam" id="PF00881"/>
    </source>
</evidence>
<dbReference type="PANTHER" id="PTHR43745">
    <property type="entry name" value="NITROREDUCTASE MJ1384-RELATED"/>
    <property type="match status" value="1"/>
</dbReference>
<dbReference type="Proteomes" id="UP000563151">
    <property type="component" value="Unassembled WGS sequence"/>
</dbReference>
<keyword evidence="3" id="KW-1185">Reference proteome</keyword>
<dbReference type="AlphaFoldDB" id="A0A923E7I0"/>
<organism evidence="2 3">
    <name type="scientific">Clostridium tetanomorphum</name>
    <dbReference type="NCBI Taxonomy" id="1553"/>
    <lineage>
        <taxon>Bacteria</taxon>
        <taxon>Bacillati</taxon>
        <taxon>Bacillota</taxon>
        <taxon>Clostridia</taxon>
        <taxon>Eubacteriales</taxon>
        <taxon>Clostridiaceae</taxon>
        <taxon>Clostridium</taxon>
    </lineage>
</organism>
<evidence type="ECO:0000313" key="2">
    <source>
        <dbReference type="EMBL" id="MBC2397967.1"/>
    </source>
</evidence>
<dbReference type="SUPFAM" id="SSF55469">
    <property type="entry name" value="FMN-dependent nitroreductase-like"/>
    <property type="match status" value="1"/>
</dbReference>
<dbReference type="InterPro" id="IPR029479">
    <property type="entry name" value="Nitroreductase"/>
</dbReference>
<proteinExistence type="predicted"/>
<dbReference type="InterPro" id="IPR000415">
    <property type="entry name" value="Nitroreductase-like"/>
</dbReference>
<dbReference type="PANTHER" id="PTHR43745:SF2">
    <property type="entry name" value="NITROREDUCTASE MJ1384-RELATED"/>
    <property type="match status" value="1"/>
</dbReference>
<dbReference type="EMBL" id="JAAZWO010000009">
    <property type="protein sequence ID" value="MBC2397967.1"/>
    <property type="molecule type" value="Genomic_DNA"/>
</dbReference>
<dbReference type="InterPro" id="IPR052544">
    <property type="entry name" value="Bacteriocin_Proc_Enz"/>
</dbReference>